<feature type="active site" description="Charge relay system" evidence="9">
    <location>
        <position position="193"/>
    </location>
</feature>
<dbReference type="FunFam" id="3.40.50.1820:FF:000208">
    <property type="entry name" value="Adenosine deaminase CECR1-A"/>
    <property type="match status" value="1"/>
</dbReference>
<evidence type="ECO:0000256" key="10">
    <source>
        <dbReference type="SAM" id="SignalP"/>
    </source>
</evidence>
<keyword evidence="4" id="KW-0812">Transmembrane</keyword>
<reference evidence="12" key="1">
    <citation type="submission" date="2020-11" db="EMBL/GenBank/DDBJ databases">
        <authorList>
            <person name="Tran Van P."/>
        </authorList>
    </citation>
    <scope>NUCLEOTIDE SEQUENCE</scope>
</reference>
<keyword evidence="6" id="KW-0735">Signal-anchor</keyword>
<organism evidence="12">
    <name type="scientific">Timema monikensis</name>
    <dbReference type="NCBI Taxonomy" id="170555"/>
    <lineage>
        <taxon>Eukaryota</taxon>
        <taxon>Metazoa</taxon>
        <taxon>Ecdysozoa</taxon>
        <taxon>Arthropoda</taxon>
        <taxon>Hexapoda</taxon>
        <taxon>Insecta</taxon>
        <taxon>Pterygota</taxon>
        <taxon>Neoptera</taxon>
        <taxon>Polyneoptera</taxon>
        <taxon>Phasmatodea</taxon>
        <taxon>Timematodea</taxon>
        <taxon>Timematoidea</taxon>
        <taxon>Timematidae</taxon>
        <taxon>Timema</taxon>
    </lineage>
</organism>
<evidence type="ECO:0000256" key="5">
    <source>
        <dbReference type="ARBA" id="ARBA00022801"/>
    </source>
</evidence>
<evidence type="ECO:0000259" key="11">
    <source>
        <dbReference type="Pfam" id="PF00561"/>
    </source>
</evidence>
<keyword evidence="7" id="KW-1133">Transmembrane helix</keyword>
<dbReference type="GO" id="GO:0008126">
    <property type="term" value="F:acetylesterase activity"/>
    <property type="evidence" value="ECO:0007669"/>
    <property type="project" value="TreeGrafter"/>
</dbReference>
<evidence type="ECO:0000256" key="4">
    <source>
        <dbReference type="ARBA" id="ARBA00022692"/>
    </source>
</evidence>
<evidence type="ECO:0000256" key="7">
    <source>
        <dbReference type="ARBA" id="ARBA00022989"/>
    </source>
</evidence>
<dbReference type="PIRSF" id="PIRSF005211">
    <property type="entry name" value="Ab_hydro_YheT"/>
    <property type="match status" value="1"/>
</dbReference>
<comment type="subcellular location">
    <subcellularLocation>
        <location evidence="1">Membrane</location>
        <topology evidence="1">Single-pass type II membrane protein</topology>
    </subcellularLocation>
</comment>
<comment type="similarity">
    <text evidence="2">Belongs to the AB hydrolase superfamily. AB hydrolase 4 family.</text>
</comment>
<dbReference type="AlphaFoldDB" id="A0A7R9E0T3"/>
<dbReference type="InterPro" id="IPR000073">
    <property type="entry name" value="AB_hydrolase_1"/>
</dbReference>
<dbReference type="GO" id="GO:0051792">
    <property type="term" value="P:medium-chain fatty acid biosynthetic process"/>
    <property type="evidence" value="ECO:0007669"/>
    <property type="project" value="TreeGrafter"/>
</dbReference>
<dbReference type="PROSITE" id="PS01133">
    <property type="entry name" value="UPF0017"/>
    <property type="match status" value="1"/>
</dbReference>
<keyword evidence="3" id="KW-0719">Serine esterase</keyword>
<evidence type="ECO:0000256" key="3">
    <source>
        <dbReference type="ARBA" id="ARBA00022487"/>
    </source>
</evidence>
<dbReference type="GO" id="GO:0048240">
    <property type="term" value="P:sperm capacitation"/>
    <property type="evidence" value="ECO:0007669"/>
    <property type="project" value="TreeGrafter"/>
</dbReference>
<evidence type="ECO:0000256" key="9">
    <source>
        <dbReference type="PIRSR" id="PIRSR005211-1"/>
    </source>
</evidence>
<dbReference type="GO" id="GO:0047372">
    <property type="term" value="F:monoacylglycerol lipase activity"/>
    <property type="evidence" value="ECO:0007669"/>
    <property type="project" value="TreeGrafter"/>
</dbReference>
<dbReference type="InterPro" id="IPR000952">
    <property type="entry name" value="AB_hydrolase_4_CS"/>
</dbReference>
<dbReference type="InterPro" id="IPR012020">
    <property type="entry name" value="ABHD4"/>
</dbReference>
<feature type="active site" description="Charge relay system" evidence="9">
    <location>
        <position position="360"/>
    </location>
</feature>
<feature type="domain" description="AB hydrolase-1" evidence="11">
    <location>
        <begin position="116"/>
        <end position="366"/>
    </location>
</feature>
<evidence type="ECO:0000256" key="1">
    <source>
        <dbReference type="ARBA" id="ARBA00004606"/>
    </source>
</evidence>
<name>A0A7R9E0T3_9NEOP</name>
<accession>A0A7R9E0T3</accession>
<protein>
    <recommendedName>
        <fullName evidence="11">AB hydrolase-1 domain-containing protein</fullName>
    </recommendedName>
</protein>
<gene>
    <name evidence="12" type="ORF">TMSB3V08_LOCUS1104</name>
</gene>
<evidence type="ECO:0000256" key="2">
    <source>
        <dbReference type="ARBA" id="ARBA00010884"/>
    </source>
</evidence>
<evidence type="ECO:0000256" key="8">
    <source>
        <dbReference type="ARBA" id="ARBA00023136"/>
    </source>
</evidence>
<dbReference type="GO" id="GO:0043401">
    <property type="term" value="P:steroid hormone receptor signaling pathway"/>
    <property type="evidence" value="ECO:0007669"/>
    <property type="project" value="TreeGrafter"/>
</dbReference>
<proteinExistence type="inferred from homology"/>
<dbReference type="InterPro" id="IPR050960">
    <property type="entry name" value="AB_hydrolase_4_sf"/>
</dbReference>
<dbReference type="EMBL" id="OB792759">
    <property type="protein sequence ID" value="CAD7424143.1"/>
    <property type="molecule type" value="Genomic_DNA"/>
</dbReference>
<evidence type="ECO:0000313" key="12">
    <source>
        <dbReference type="EMBL" id="CAD7424143.1"/>
    </source>
</evidence>
<sequence length="458" mass="51522">MSTALLAAIAVILCILFRILNVNSQAQKPTLYCKDLSFLDTILKIAPLLQEQYIPTRLWGFSGHVQTIVHSIIGRVRCPWPIGERCELLLRDGTTLTYDVYQSLDQSHEDDFTLAICPGIGNTSESVYIRTFVHYAQCHGYRCAVLNHVGALQSIPVTAPRIFTYGHTGDYNDMLKNILENYSNTKIVCIGFSLGGNLVTKFMGENDRSRSPRIIGGISICQGYCAIEGTKWLLNWQNFRRFYLYVMTESMKTIILKHRHVLLSEEVKRRFNLNEREIIAAATLPELDDAYTRKVHNFNSVGELYKWSSCINYLQDINIPMIFINARDDPIVPEPLLEPMRAFAAQHTNTLYLELAHGGHLGFYEGGLVYPNPVTWLDRALVALVGSLALAHADSMLKTSHCLLPVQPSFIQSLTHHLTHTFGCQPRKIVPPALTPALIGPSWFQTPPSGRGCHVIPK</sequence>
<dbReference type="GO" id="GO:0097524">
    <property type="term" value="C:sperm plasma membrane"/>
    <property type="evidence" value="ECO:0007669"/>
    <property type="project" value="TreeGrafter"/>
</dbReference>
<feature type="signal peptide" evidence="10">
    <location>
        <begin position="1"/>
        <end position="26"/>
    </location>
</feature>
<dbReference type="Pfam" id="PF00561">
    <property type="entry name" value="Abhydrolase_1"/>
    <property type="match status" value="1"/>
</dbReference>
<dbReference type="PANTHER" id="PTHR10794">
    <property type="entry name" value="ABHYDROLASE DOMAIN-CONTAINING PROTEIN"/>
    <property type="match status" value="1"/>
</dbReference>
<keyword evidence="5" id="KW-0378">Hydrolase</keyword>
<dbReference type="GO" id="GO:0051793">
    <property type="term" value="P:medium-chain fatty acid catabolic process"/>
    <property type="evidence" value="ECO:0007669"/>
    <property type="project" value="TreeGrafter"/>
</dbReference>
<keyword evidence="10" id="KW-0732">Signal</keyword>
<dbReference type="GO" id="GO:0046464">
    <property type="term" value="P:acylglycerol catabolic process"/>
    <property type="evidence" value="ECO:0007669"/>
    <property type="project" value="TreeGrafter"/>
</dbReference>
<dbReference type="GO" id="GO:0036126">
    <property type="term" value="C:sperm flagellum"/>
    <property type="evidence" value="ECO:0007669"/>
    <property type="project" value="TreeGrafter"/>
</dbReference>
<evidence type="ECO:0000256" key="6">
    <source>
        <dbReference type="ARBA" id="ARBA00022968"/>
    </source>
</evidence>
<feature type="chain" id="PRO_5031095300" description="AB hydrolase-1 domain-containing protein" evidence="10">
    <location>
        <begin position="27"/>
        <end position="458"/>
    </location>
</feature>
<dbReference type="SUPFAM" id="SSF53474">
    <property type="entry name" value="alpha/beta-Hydrolases"/>
    <property type="match status" value="1"/>
</dbReference>
<feature type="active site" description="Charge relay system" evidence="9">
    <location>
        <position position="329"/>
    </location>
</feature>
<dbReference type="PANTHER" id="PTHR10794:SF45">
    <property type="entry name" value="MONOACYLGLYCEROL LIPASE ABHD2"/>
    <property type="match status" value="1"/>
</dbReference>
<dbReference type="Gene3D" id="3.40.50.1820">
    <property type="entry name" value="alpha/beta hydrolase"/>
    <property type="match status" value="1"/>
</dbReference>
<keyword evidence="8" id="KW-0472">Membrane</keyword>
<dbReference type="InterPro" id="IPR029058">
    <property type="entry name" value="AB_hydrolase_fold"/>
</dbReference>